<dbReference type="Pfam" id="PF13727">
    <property type="entry name" value="CoA_binding_3"/>
    <property type="match status" value="1"/>
</dbReference>
<dbReference type="AlphaFoldDB" id="A0A2P6CB24"/>
<dbReference type="PANTHER" id="PTHR43318">
    <property type="entry name" value="UDP-N-ACETYLGLUCOSAMINE 4,6-DEHYDRATASE"/>
    <property type="match status" value="1"/>
</dbReference>
<dbReference type="SUPFAM" id="SSF51735">
    <property type="entry name" value="NAD(P)-binding Rossmann-fold domains"/>
    <property type="match status" value="2"/>
</dbReference>
<evidence type="ECO:0000256" key="1">
    <source>
        <dbReference type="ARBA" id="ARBA00007430"/>
    </source>
</evidence>
<feature type="transmembrane region" description="Helical" evidence="2">
    <location>
        <begin position="17"/>
        <end position="38"/>
    </location>
</feature>
<keyword evidence="2" id="KW-0472">Membrane</keyword>
<keyword evidence="2" id="KW-0812">Transmembrane</keyword>
<evidence type="ECO:0000313" key="4">
    <source>
        <dbReference type="EMBL" id="PQJ72089.1"/>
    </source>
</evidence>
<proteinExistence type="inferred from homology"/>
<dbReference type="PANTHER" id="PTHR43318:SF1">
    <property type="entry name" value="POLYSACCHARIDE BIOSYNTHESIS PROTEIN EPSC-RELATED"/>
    <property type="match status" value="1"/>
</dbReference>
<protein>
    <submittedName>
        <fullName evidence="4">Polysaccharide biosynthesis protein</fullName>
    </submittedName>
</protein>
<dbReference type="InterPro" id="IPR003869">
    <property type="entry name" value="Polysac_CapD-like"/>
</dbReference>
<keyword evidence="5" id="KW-1185">Reference proteome</keyword>
<feature type="transmembrane region" description="Helical" evidence="2">
    <location>
        <begin position="50"/>
        <end position="71"/>
    </location>
</feature>
<dbReference type="Pfam" id="PF02719">
    <property type="entry name" value="Polysacc_synt_2"/>
    <property type="match status" value="1"/>
</dbReference>
<dbReference type="RefSeq" id="WP_105047744.1">
    <property type="nucleotide sequence ID" value="NZ_CP150661.1"/>
</dbReference>
<dbReference type="InterPro" id="IPR036291">
    <property type="entry name" value="NAD(P)-bd_dom_sf"/>
</dbReference>
<feature type="transmembrane region" description="Helical" evidence="2">
    <location>
        <begin position="83"/>
        <end position="107"/>
    </location>
</feature>
<gene>
    <name evidence="4" type="ORF">BTO14_01960</name>
</gene>
<sequence length="637" mass="72172">MIRNFVLRTLDKYASKWVVFFIDLFLVFVSFFVAYFIRFNVSFNFNFSNLLNQIPLVLFFAVVSFLTVGSYKGIIRHTGVRDAFNVFIASTLLCLLLLLAVTVNVFFKVIDSFYIPKSIIIIHYLVTALVLILSRFIFKAFIEVLSTELDAIHNVLIYGAGDSGIIAFSALNRDKKNNYDVIGFIDDNKNKIGKKIDRVKIFNPDVITKKFIEKHAVDEVIISIQNIKPNRLLAITDKFIDLDIDVKIVPPLSKWIDGDLNANQIRQIKIEDLLDRAPIIIDNPIVQREVDNQVVLVSGAAGSIGSEISRQLSLYNCKLIVLIDQAESPLYDLQQELIQKGITNFVAIVSDVRDRFKVERIFKKYKPKRVFHAAAYKHVPLMEKSPYEAIKVNVLGTKNLADLSIEYKIDRFVMISTDKAVNPTNVMGASKRIAELYISSVSKSSKKTKFTITRFGNVLGSNGSVIPLFKRQIENGGPLTVTHKKITRYFMTIPEACSLVLEAGTMGKGGEIYIFDMGKSVKIFEIAKRMIYLSGLNYPDDIDIKITGLRPGEKLYEELLADGENTTKTYHDKIMIAKTQKLDNSIVKMKIDDLALNFNTLNNSELVKLMKELVPEYVSNNSEFEILDVKNSEVNIK</sequence>
<name>A0A2P6CB24_9FLAO</name>
<dbReference type="Gene3D" id="3.40.50.720">
    <property type="entry name" value="NAD(P)-binding Rossmann-like Domain"/>
    <property type="match status" value="2"/>
</dbReference>
<dbReference type="Proteomes" id="UP000247345">
    <property type="component" value="Unassembled WGS sequence"/>
</dbReference>
<dbReference type="CDD" id="cd05237">
    <property type="entry name" value="UDP_invert_4-6DH_SDR_e"/>
    <property type="match status" value="1"/>
</dbReference>
<comment type="similarity">
    <text evidence="1">Belongs to the polysaccharide synthase family.</text>
</comment>
<evidence type="ECO:0000313" key="5">
    <source>
        <dbReference type="Proteomes" id="UP000247345"/>
    </source>
</evidence>
<keyword evidence="2" id="KW-1133">Transmembrane helix</keyword>
<feature type="transmembrane region" description="Helical" evidence="2">
    <location>
        <begin position="119"/>
        <end position="138"/>
    </location>
</feature>
<dbReference type="OrthoDB" id="9803111at2"/>
<organism evidence="4 5">
    <name type="scientific">Polaribacter butkevichii</name>
    <dbReference type="NCBI Taxonomy" id="218490"/>
    <lineage>
        <taxon>Bacteria</taxon>
        <taxon>Pseudomonadati</taxon>
        <taxon>Bacteroidota</taxon>
        <taxon>Flavobacteriia</taxon>
        <taxon>Flavobacteriales</taxon>
        <taxon>Flavobacteriaceae</taxon>
    </lineage>
</organism>
<dbReference type="EMBL" id="MSCK01000001">
    <property type="protein sequence ID" value="PQJ72089.1"/>
    <property type="molecule type" value="Genomic_DNA"/>
</dbReference>
<evidence type="ECO:0000259" key="3">
    <source>
        <dbReference type="Pfam" id="PF02719"/>
    </source>
</evidence>
<accession>A0A2P6CB24</accession>
<dbReference type="InterPro" id="IPR051203">
    <property type="entry name" value="Polysaccharide_Synthase-Rel"/>
</dbReference>
<comment type="caution">
    <text evidence="4">The sequence shown here is derived from an EMBL/GenBank/DDBJ whole genome shotgun (WGS) entry which is preliminary data.</text>
</comment>
<feature type="domain" description="Polysaccharide biosynthesis protein CapD-like" evidence="3">
    <location>
        <begin position="295"/>
        <end position="578"/>
    </location>
</feature>
<reference evidence="4 5" key="1">
    <citation type="submission" date="2016-12" db="EMBL/GenBank/DDBJ databases">
        <title>Trade-off between light-utilization and light-protection in marine flavobacteria.</title>
        <authorList>
            <person name="Kumagai Y."/>
            <person name="Yoshizawa S."/>
            <person name="Kogure K."/>
            <person name="Iwasaki W."/>
        </authorList>
    </citation>
    <scope>NUCLEOTIDE SEQUENCE [LARGE SCALE GENOMIC DNA]</scope>
    <source>
        <strain evidence="4 5">KCTC 12100</strain>
    </source>
</reference>
<evidence type="ECO:0000256" key="2">
    <source>
        <dbReference type="SAM" id="Phobius"/>
    </source>
</evidence>